<dbReference type="GO" id="GO:0016020">
    <property type="term" value="C:membrane"/>
    <property type="evidence" value="ECO:0007669"/>
    <property type="project" value="UniProtKB-UniRule"/>
</dbReference>
<accession>A0A1P8K3Z6</accession>
<sequence length="409" mass="44244">MLSDLPPIVQLAPEPSTQKRLAAVKAAQNPLLEAAQPLLRALADMPAELEPHGVTVFHRLLEREVTTFQSLCNDAQIRHEHAVAASYSLCTALDEAANSTVWGGGTRGEVGVWAGQQLAAHFHGDTKGGDKFFLLIGRLAANPQEHTDLLELLYQILGLGFEGRFSTGNQARRQLETIRHRLLTLLASARGDVPRELSPHWKGEATGKFRLLRSVPVWVTAALLSLVLLGLFSWYSYQLQTTRSGVEARIRSIGALQPPPAPPRKPLRLKELLSAEIARGTVSVDEDNARSAVSFKGDDMFVPGQARMNPKILPVIAKVAGEINEVAGTVQVTGHSDNLPIKTREFPDNQVLSEKRAAAAAGVLKDNGVAPERLKVEGRGDAQPVASNATAAGRARNRRVDIVVMQGSQ</sequence>
<dbReference type="NCBIfam" id="TIGR03350">
    <property type="entry name" value="type_VI_ompA"/>
    <property type="match status" value="1"/>
</dbReference>
<dbReference type="InterPro" id="IPR017733">
    <property type="entry name" value="OmpA-like_dom_proteobacteria"/>
</dbReference>
<evidence type="ECO:0000256" key="2">
    <source>
        <dbReference type="SAM" id="Phobius"/>
    </source>
</evidence>
<proteinExistence type="predicted"/>
<reference evidence="4 5" key="1">
    <citation type="submission" date="2017-01" db="EMBL/GenBank/DDBJ databases">
        <authorList>
            <person name="Mah S.A."/>
            <person name="Swanson W.J."/>
            <person name="Moy G.W."/>
            <person name="Vacquier V.D."/>
        </authorList>
    </citation>
    <scope>NUCLEOTIDE SEQUENCE [LARGE SCALE GENOMIC DNA]</scope>
    <source>
        <strain evidence="4 5">DCY110</strain>
    </source>
</reference>
<dbReference type="AlphaFoldDB" id="A0A1P8K3Z6"/>
<dbReference type="Pfam" id="PF09850">
    <property type="entry name" value="DotU"/>
    <property type="match status" value="1"/>
</dbReference>
<dbReference type="SUPFAM" id="SSF103088">
    <property type="entry name" value="OmpA-like"/>
    <property type="match status" value="1"/>
</dbReference>
<feature type="domain" description="OmpA-like" evidence="3">
    <location>
        <begin position="288"/>
        <end position="408"/>
    </location>
</feature>
<keyword evidence="2" id="KW-0812">Transmembrane</keyword>
<dbReference type="Pfam" id="PF00691">
    <property type="entry name" value="OmpA"/>
    <property type="match status" value="1"/>
</dbReference>
<evidence type="ECO:0000259" key="3">
    <source>
        <dbReference type="PROSITE" id="PS51123"/>
    </source>
</evidence>
<name>A0A1P8K3Z6_9BURK</name>
<dbReference type="CDD" id="cd07185">
    <property type="entry name" value="OmpA_C-like"/>
    <property type="match status" value="1"/>
</dbReference>
<keyword evidence="5" id="KW-1185">Reference proteome</keyword>
<dbReference type="KEGG" id="rhy:RD110_14740"/>
<dbReference type="Proteomes" id="UP000186609">
    <property type="component" value="Chromosome"/>
</dbReference>
<dbReference type="NCBIfam" id="NF038228">
    <property type="entry name" value="IcmH_DotU_IVB"/>
    <property type="match status" value="1"/>
</dbReference>
<evidence type="ECO:0000313" key="5">
    <source>
        <dbReference type="Proteomes" id="UP000186609"/>
    </source>
</evidence>
<organism evidence="4 5">
    <name type="scientific">Rhodoferax koreensis</name>
    <dbReference type="NCBI Taxonomy" id="1842727"/>
    <lineage>
        <taxon>Bacteria</taxon>
        <taxon>Pseudomonadati</taxon>
        <taxon>Pseudomonadota</taxon>
        <taxon>Betaproteobacteria</taxon>
        <taxon>Burkholderiales</taxon>
        <taxon>Comamonadaceae</taxon>
        <taxon>Rhodoferax</taxon>
    </lineage>
</organism>
<protein>
    <recommendedName>
        <fullName evidence="3">OmpA-like domain-containing protein</fullName>
    </recommendedName>
</protein>
<dbReference type="PANTHER" id="PTHR38033">
    <property type="entry name" value="MEMBRANE PROTEIN-RELATED"/>
    <property type="match status" value="1"/>
</dbReference>
<keyword evidence="2" id="KW-1133">Transmembrane helix</keyword>
<feature type="transmembrane region" description="Helical" evidence="2">
    <location>
        <begin position="217"/>
        <end position="237"/>
    </location>
</feature>
<dbReference type="Gene3D" id="3.30.1330.60">
    <property type="entry name" value="OmpA-like domain"/>
    <property type="match status" value="1"/>
</dbReference>
<dbReference type="PROSITE" id="PS51123">
    <property type="entry name" value="OMPA_2"/>
    <property type="match status" value="1"/>
</dbReference>
<dbReference type="STRING" id="1842727.RD110_14740"/>
<dbReference type="InterPro" id="IPR036737">
    <property type="entry name" value="OmpA-like_sf"/>
</dbReference>
<dbReference type="InterPro" id="IPR017732">
    <property type="entry name" value="T4/T6SS_DotU"/>
</dbReference>
<evidence type="ECO:0000313" key="4">
    <source>
        <dbReference type="EMBL" id="APW40717.1"/>
    </source>
</evidence>
<dbReference type="EMBL" id="CP019236">
    <property type="protein sequence ID" value="APW40717.1"/>
    <property type="molecule type" value="Genomic_DNA"/>
</dbReference>
<evidence type="ECO:0000256" key="1">
    <source>
        <dbReference type="PROSITE-ProRule" id="PRU00473"/>
    </source>
</evidence>
<keyword evidence="1 2" id="KW-0472">Membrane</keyword>
<dbReference type="InterPro" id="IPR038522">
    <property type="entry name" value="T4/T6SS_DotU_sf"/>
</dbReference>
<dbReference type="NCBIfam" id="TIGR03349">
    <property type="entry name" value="IV_VI_DotU"/>
    <property type="match status" value="1"/>
</dbReference>
<dbReference type="InterPro" id="IPR006665">
    <property type="entry name" value="OmpA-like"/>
</dbReference>
<dbReference type="Gene3D" id="1.25.40.590">
    <property type="entry name" value="Type IV / VI secretion system, DotU"/>
    <property type="match status" value="1"/>
</dbReference>
<gene>
    <name evidence="4" type="ORF">RD110_14740</name>
</gene>
<dbReference type="PANTHER" id="PTHR38033:SF1">
    <property type="entry name" value="DOTU FAMILY TYPE IV_VI SECRETION SYSTEM PROTEIN"/>
    <property type="match status" value="1"/>
</dbReference>